<evidence type="ECO:0000313" key="1">
    <source>
        <dbReference type="EMBL" id="KAK4285582.1"/>
    </source>
</evidence>
<proteinExistence type="predicted"/>
<dbReference type="InterPro" id="IPR055296">
    <property type="entry name" value="SRL2-like"/>
</dbReference>
<organism evidence="1 2">
    <name type="scientific">Acacia crassicarpa</name>
    <name type="common">northern wattle</name>
    <dbReference type="NCBI Taxonomy" id="499986"/>
    <lineage>
        <taxon>Eukaryota</taxon>
        <taxon>Viridiplantae</taxon>
        <taxon>Streptophyta</taxon>
        <taxon>Embryophyta</taxon>
        <taxon>Tracheophyta</taxon>
        <taxon>Spermatophyta</taxon>
        <taxon>Magnoliopsida</taxon>
        <taxon>eudicotyledons</taxon>
        <taxon>Gunneridae</taxon>
        <taxon>Pentapetalae</taxon>
        <taxon>rosids</taxon>
        <taxon>fabids</taxon>
        <taxon>Fabales</taxon>
        <taxon>Fabaceae</taxon>
        <taxon>Caesalpinioideae</taxon>
        <taxon>mimosoid clade</taxon>
        <taxon>Acacieae</taxon>
        <taxon>Acacia</taxon>
    </lineage>
</organism>
<dbReference type="EMBL" id="JAWXYG010000001">
    <property type="protein sequence ID" value="KAK4285582.1"/>
    <property type="molecule type" value="Genomic_DNA"/>
</dbReference>
<dbReference type="PANTHER" id="PTHR46087">
    <property type="entry name" value="PUTATIVE, EXPRESSED-RELATED"/>
    <property type="match status" value="1"/>
</dbReference>
<dbReference type="PANTHER" id="PTHR46087:SF1">
    <property type="entry name" value="ARM REPEAT SUPERFAMILY PROTEIN"/>
    <property type="match status" value="1"/>
</dbReference>
<comment type="caution">
    <text evidence="1">The sequence shown here is derived from an EMBL/GenBank/DDBJ whole genome shotgun (WGS) entry which is preliminary data.</text>
</comment>
<gene>
    <name evidence="1" type="ORF">QN277_002262</name>
</gene>
<dbReference type="AlphaFoldDB" id="A0AAE1NA27"/>
<reference evidence="1" key="1">
    <citation type="submission" date="2023-10" db="EMBL/GenBank/DDBJ databases">
        <title>Chromosome-level genome of the transformable northern wattle, Acacia crassicarpa.</title>
        <authorList>
            <person name="Massaro I."/>
            <person name="Sinha N.R."/>
            <person name="Poethig S."/>
            <person name="Leichty A.R."/>
        </authorList>
    </citation>
    <scope>NUCLEOTIDE SEQUENCE</scope>
    <source>
        <strain evidence="1">Acra3RX</strain>
        <tissue evidence="1">Leaf</tissue>
    </source>
</reference>
<sequence>MDSTYVFNLEGLIPKLCELAQEEGQCEQAMCLRSAALQALSYMIVSVTLENFLNFPIEHNHAKEEKLHPQPLDQQIQGLQKEDDLLSSPHISSKDHSFLKVVMGTEADSML</sequence>
<name>A0AAE1NA27_9FABA</name>
<accession>A0AAE1NA27</accession>
<protein>
    <submittedName>
        <fullName evidence="1">Uncharacterized protein</fullName>
    </submittedName>
</protein>
<evidence type="ECO:0000313" key="2">
    <source>
        <dbReference type="Proteomes" id="UP001293593"/>
    </source>
</evidence>
<keyword evidence="2" id="KW-1185">Reference proteome</keyword>
<dbReference type="Proteomes" id="UP001293593">
    <property type="component" value="Unassembled WGS sequence"/>
</dbReference>